<evidence type="ECO:0000256" key="3">
    <source>
        <dbReference type="RuleBase" id="RU003953"/>
    </source>
</evidence>
<dbReference type="PANTHER" id="PTHR43051">
    <property type="entry name" value="POLYNUCLEOTIDE ADENYLYLTRANSFERASE FAMILY PROTEIN"/>
    <property type="match status" value="1"/>
</dbReference>
<evidence type="ECO:0000256" key="2">
    <source>
        <dbReference type="ARBA" id="ARBA00022741"/>
    </source>
</evidence>
<keyword evidence="1 3" id="KW-0808">Transferase</keyword>
<comment type="similarity">
    <text evidence="3">Belongs to the tRNA nucleotidyltransferase/poly(A) polymerase family.</text>
</comment>
<dbReference type="NCBIfam" id="TIGR01942">
    <property type="entry name" value="pcnB"/>
    <property type="match status" value="1"/>
</dbReference>
<dbReference type="InterPro" id="IPR032828">
    <property type="entry name" value="PolyA_RNA-bd"/>
</dbReference>
<sequence>MLVRYGQNADGKQVRQALVYTKNEHSIERKMVDAEAVKIIQRLNSQGFEAYIVGGAVRDMLIGKTPKDFDIATSAEPSKIRRIFRNSRIIGKRFRLVHVFFGEKIYEVCTFRSTEDGTVGNKFGTIYEDVHRRDFTLNALYYDPINELIIDYVGGVKDIMAKKIKPIIPLPVIFAEDPVRILRAIKYAAITNSKIPFFVQMQIKKNSHLLEFVSPSRMTEEINKIIFSGHSLDIVKILLHYRIYVYMQPGACAFIDSSEQFKEEYFESLKNLDTKLSEKHISKQGICLKALLFDYIKLIANPEGIPQEVYMQVYPECRHFILPMNPQRRELEFAVKSCLNDLGIKVAMERTASVSQNTNSNTATKKRRKKKKASV</sequence>
<dbReference type="RefSeq" id="WP_194077710.1">
    <property type="nucleotide sequence ID" value="NZ_CP061839.1"/>
</dbReference>
<dbReference type="Pfam" id="PF01743">
    <property type="entry name" value="PolyA_pol"/>
    <property type="match status" value="1"/>
</dbReference>
<evidence type="ECO:0000256" key="4">
    <source>
        <dbReference type="SAM" id="MobiDB-lite"/>
    </source>
</evidence>
<dbReference type="GO" id="GO:0003723">
    <property type="term" value="F:RNA binding"/>
    <property type="evidence" value="ECO:0007669"/>
    <property type="project" value="UniProtKB-KW"/>
</dbReference>
<dbReference type="GO" id="GO:1990817">
    <property type="term" value="F:poly(A) RNA polymerase activity"/>
    <property type="evidence" value="ECO:0007669"/>
    <property type="project" value="UniProtKB-EC"/>
</dbReference>
<evidence type="ECO:0000259" key="6">
    <source>
        <dbReference type="Pfam" id="PF12627"/>
    </source>
</evidence>
<dbReference type="Proteomes" id="UP000593915">
    <property type="component" value="Chromosome"/>
</dbReference>
<evidence type="ECO:0000256" key="1">
    <source>
        <dbReference type="ARBA" id="ARBA00022679"/>
    </source>
</evidence>
<keyword evidence="3" id="KW-0694">RNA-binding</keyword>
<accession>A0A7S7AXX7</accession>
<gene>
    <name evidence="7" type="primary">pcnB</name>
    <name evidence="7" type="ORF">IFE08_10600</name>
</gene>
<evidence type="ECO:0000259" key="5">
    <source>
        <dbReference type="Pfam" id="PF01743"/>
    </source>
</evidence>
<dbReference type="Gene3D" id="3.30.460.10">
    <property type="entry name" value="Beta Polymerase, domain 2"/>
    <property type="match status" value="1"/>
</dbReference>
<dbReference type="GO" id="GO:0006396">
    <property type="term" value="P:RNA processing"/>
    <property type="evidence" value="ECO:0007669"/>
    <property type="project" value="InterPro"/>
</dbReference>
<dbReference type="GO" id="GO:0000166">
    <property type="term" value="F:nucleotide binding"/>
    <property type="evidence" value="ECO:0007669"/>
    <property type="project" value="UniProtKB-KW"/>
</dbReference>
<keyword evidence="7" id="KW-0548">Nucleotidyltransferase</keyword>
<dbReference type="EMBL" id="CP061839">
    <property type="protein sequence ID" value="QOW62209.1"/>
    <property type="molecule type" value="Genomic_DNA"/>
</dbReference>
<feature type="domain" description="Poly A polymerase head" evidence="5">
    <location>
        <begin position="50"/>
        <end position="164"/>
    </location>
</feature>
<dbReference type="InterPro" id="IPR010206">
    <property type="entry name" value="PolA_pol_I"/>
</dbReference>
<dbReference type="CDD" id="cd05398">
    <property type="entry name" value="NT_ClassII-CCAase"/>
    <property type="match status" value="1"/>
</dbReference>
<dbReference type="Gene3D" id="1.10.3090.10">
    <property type="entry name" value="cca-adding enzyme, domain 2"/>
    <property type="match status" value="1"/>
</dbReference>
<evidence type="ECO:0000313" key="7">
    <source>
        <dbReference type="EMBL" id="QOW62209.1"/>
    </source>
</evidence>
<feature type="region of interest" description="Disordered" evidence="4">
    <location>
        <begin position="353"/>
        <end position="375"/>
    </location>
</feature>
<dbReference type="AlphaFoldDB" id="A0A7S7AXX7"/>
<dbReference type="InterPro" id="IPR043519">
    <property type="entry name" value="NT_sf"/>
</dbReference>
<name>A0A7S7AXX7_9SPIR</name>
<feature type="compositionally biased region" description="Basic residues" evidence="4">
    <location>
        <begin position="364"/>
        <end position="375"/>
    </location>
</feature>
<protein>
    <submittedName>
        <fullName evidence="7">Polynucleotide adenylyltransferase PcnB</fullName>
        <ecNumber evidence="7">2.7.7.19</ecNumber>
    </submittedName>
</protein>
<dbReference type="InterPro" id="IPR052191">
    <property type="entry name" value="tRNA_ntf/polyA_polymerase_I"/>
</dbReference>
<dbReference type="InterPro" id="IPR002646">
    <property type="entry name" value="PolA_pol_head_dom"/>
</dbReference>
<dbReference type="PANTHER" id="PTHR43051:SF1">
    <property type="entry name" value="POLYNUCLEOTIDE ADENYLYLTRANSFERASE FAMILY PROTEIN"/>
    <property type="match status" value="1"/>
</dbReference>
<reference evidence="7 8" key="1">
    <citation type="submission" date="2020-09" db="EMBL/GenBank/DDBJ databases">
        <title>Characterization of Treponema spp. from bovine digital dermatitis in Korea.</title>
        <authorList>
            <person name="Espiritu H.M."/>
            <person name="Cho Y.I."/>
            <person name="Mamuad L."/>
        </authorList>
    </citation>
    <scope>NUCLEOTIDE SEQUENCE [LARGE SCALE GENOMIC DNA]</scope>
    <source>
        <strain evidence="7 8">KS1</strain>
    </source>
</reference>
<dbReference type="GO" id="GO:0043633">
    <property type="term" value="P:polyadenylation-dependent RNA catabolic process"/>
    <property type="evidence" value="ECO:0007669"/>
    <property type="project" value="InterPro"/>
</dbReference>
<dbReference type="Pfam" id="PF12627">
    <property type="entry name" value="PolyA_pol_RNAbd"/>
    <property type="match status" value="1"/>
</dbReference>
<organism evidence="7 8">
    <name type="scientific">Treponema pedis</name>
    <dbReference type="NCBI Taxonomy" id="409322"/>
    <lineage>
        <taxon>Bacteria</taxon>
        <taxon>Pseudomonadati</taxon>
        <taxon>Spirochaetota</taxon>
        <taxon>Spirochaetia</taxon>
        <taxon>Spirochaetales</taxon>
        <taxon>Treponemataceae</taxon>
        <taxon>Treponema</taxon>
    </lineage>
</organism>
<keyword evidence="2" id="KW-0547">Nucleotide-binding</keyword>
<dbReference type="SUPFAM" id="SSF81891">
    <property type="entry name" value="Poly A polymerase C-terminal region-like"/>
    <property type="match status" value="1"/>
</dbReference>
<evidence type="ECO:0000313" key="8">
    <source>
        <dbReference type="Proteomes" id="UP000593915"/>
    </source>
</evidence>
<feature type="domain" description="tRNA nucleotidyltransferase/poly(A) polymerase RNA and SrmB- binding" evidence="6">
    <location>
        <begin position="202"/>
        <end position="252"/>
    </location>
</feature>
<proteinExistence type="inferred from homology"/>
<dbReference type="SUPFAM" id="SSF81301">
    <property type="entry name" value="Nucleotidyltransferase"/>
    <property type="match status" value="1"/>
</dbReference>
<dbReference type="EC" id="2.7.7.19" evidence="7"/>